<feature type="compositionally biased region" description="Basic residues" evidence="11">
    <location>
        <begin position="512"/>
        <end position="522"/>
    </location>
</feature>
<dbReference type="Gene3D" id="1.20.920.10">
    <property type="entry name" value="Bromodomain-like"/>
    <property type="match status" value="1"/>
</dbReference>
<organism evidence="17 18">
    <name type="scientific">Macrostomum lignano</name>
    <dbReference type="NCBI Taxonomy" id="282301"/>
    <lineage>
        <taxon>Eukaryota</taxon>
        <taxon>Metazoa</taxon>
        <taxon>Spiralia</taxon>
        <taxon>Lophotrochozoa</taxon>
        <taxon>Platyhelminthes</taxon>
        <taxon>Rhabditophora</taxon>
        <taxon>Macrostomorpha</taxon>
        <taxon>Macrostomida</taxon>
        <taxon>Macrostomidae</taxon>
        <taxon>Macrostomum</taxon>
    </lineage>
</organism>
<sequence>DFDIGAFIENCRGTKPPYPCPVQECGAVYKTFQGIRGHMEKSHGGPSASTTSDGPAGASFADCSGVAAASASAASGSPDRTGASLSTSEQQLTYEESQRYVTFELEGRTVRWPIEEPLHVCIVTQEDAASVSGEPEASNNTATGSPSPNDVDSTSQSTTGKPGKPGKPGKTGKAGKAGRHNQQQQQQPHKPRAPRASSVVPGQPASPPGKIPSPRYELVDPAYQLPKRPATPECYIRYIEKSAEELDELVEYDLDEEDDRWLAAINDTRRERLTVNNRQPAPVREDAMELLMDRFEKEAHFRSTGDHRMEDDDAVCTICLDGECYNTNAILFCDMCNLAVHQECYGIPYVPEASWLCRRCLQCPSESPQCILCPNRGGAFKMTTDNRWCHVVCALWIPEVIFSNTVFLEPVDNIEKIPAARWKLACYICKQRNVGACIQCHKTNCYTAFHVTCALQAGLYMRIEGVRDGSAADGIRKTALCDAHSPSEPKPGNASAMYAATTDEEDASAAAQHHKSNVKQQKRQQQQEQPSPEKVKRQKMRRARKILAERRNAVPGVSVPVISKDRLAAIGELLPEMPDREDFLRRLYNYWRLKRQARSGVPLLKRLQACRARDFVANDRELQQLCKQLKFWQRLRQDLEKARLLAELVRKRERIKRELVRARAAIAEVSLTPRVALLKQLHSALTELDTQRIFAEPVDLPAYREAIKRPMDFSTMLSKIECNQYASVAEYHSDFDLMLANCHAFNRKDSIYCRAANRLQSRSQSLFSDALAAESAADYDSETGLHRWQLAPTNNSTSSPTASPTRPLTRRSISQDSASTTSTPTTAQRHQPRRTGRLGSSCSAAAAAAAATSPISSADATNNRLFEEEESHSDAEGADSAGGVGDTVFTEFIGNPSRTRNPSRSTSSGEGPVKPLDLVWAKCRGYPSYPGLVIDPDMPKSGYSQNGVPIPAPPDSVLQSCRGEDYLVLFFDQKRTWQWLMADKLELLGVCTEIDKERLVDAKRSRLRTSIKKAYQLAIEHLCKVTGKPYPYPTAGTGLVADTPSAKAGPEDQATGNAASPADDEAKDCADSDS</sequence>
<dbReference type="InterPro" id="IPR019542">
    <property type="entry name" value="Enhancer_polycomb-like_N"/>
</dbReference>
<evidence type="ECO:0000256" key="2">
    <source>
        <dbReference type="ARBA" id="ARBA00022723"/>
    </source>
</evidence>
<dbReference type="SMART" id="SM00297">
    <property type="entry name" value="BROMO"/>
    <property type="match status" value="1"/>
</dbReference>
<dbReference type="InterPro" id="IPR011011">
    <property type="entry name" value="Znf_FYVE_PHD"/>
</dbReference>
<feature type="region of interest" description="Disordered" evidence="11">
    <location>
        <begin position="790"/>
        <end position="845"/>
    </location>
</feature>
<dbReference type="PRINTS" id="PR00503">
    <property type="entry name" value="BROMODOMAIN"/>
</dbReference>
<dbReference type="Pfam" id="PF00855">
    <property type="entry name" value="PWWP"/>
    <property type="match status" value="1"/>
</dbReference>
<keyword evidence="3" id="KW-0677">Repeat</keyword>
<dbReference type="Gene3D" id="3.30.40.10">
    <property type="entry name" value="Zinc/RING finger domain, C3HC4 (zinc finger)"/>
    <property type="match status" value="2"/>
</dbReference>
<dbReference type="InterPro" id="IPR013083">
    <property type="entry name" value="Znf_RING/FYVE/PHD"/>
</dbReference>
<dbReference type="PROSITE" id="PS01359">
    <property type="entry name" value="ZF_PHD_1"/>
    <property type="match status" value="1"/>
</dbReference>
<dbReference type="PANTHER" id="PTHR13793:SF107">
    <property type="entry name" value="BROMODOMAIN-CONTAINING PROTEIN HOMOLOG"/>
    <property type="match status" value="1"/>
</dbReference>
<gene>
    <name evidence="17" type="ORF">BOX15_Mlig020074g1</name>
</gene>
<feature type="domain" description="PHD-type" evidence="16">
    <location>
        <begin position="367"/>
        <end position="485"/>
    </location>
</feature>
<evidence type="ECO:0000256" key="4">
    <source>
        <dbReference type="ARBA" id="ARBA00022771"/>
    </source>
</evidence>
<feature type="compositionally biased region" description="Low complexity" evidence="11">
    <location>
        <begin position="790"/>
        <end position="827"/>
    </location>
</feature>
<evidence type="ECO:0000256" key="3">
    <source>
        <dbReference type="ARBA" id="ARBA00022737"/>
    </source>
</evidence>
<evidence type="ECO:0000256" key="11">
    <source>
        <dbReference type="SAM" id="MobiDB-lite"/>
    </source>
</evidence>
<accession>A0A267E8A4</accession>
<protein>
    <recommendedName>
        <fullName evidence="19">Peregrin</fullName>
    </recommendedName>
</protein>
<evidence type="ECO:0000256" key="9">
    <source>
        <dbReference type="PROSITE-ProRule" id="PRU00042"/>
    </source>
</evidence>
<dbReference type="InterPro" id="IPR001965">
    <property type="entry name" value="Znf_PHD"/>
</dbReference>
<dbReference type="InterPro" id="IPR001487">
    <property type="entry name" value="Bromodomain"/>
</dbReference>
<dbReference type="InterPro" id="IPR013087">
    <property type="entry name" value="Znf_C2H2_type"/>
</dbReference>
<feature type="domain" description="C2H2-type" evidence="14">
    <location>
        <begin position="18"/>
        <end position="48"/>
    </location>
</feature>
<dbReference type="SMART" id="SM00249">
    <property type="entry name" value="PHD"/>
    <property type="match status" value="2"/>
</dbReference>
<name>A0A267E8A4_9PLAT</name>
<dbReference type="PROSITE" id="PS50157">
    <property type="entry name" value="ZINC_FINGER_C2H2_2"/>
    <property type="match status" value="1"/>
</dbReference>
<evidence type="ECO:0000256" key="10">
    <source>
        <dbReference type="SAM" id="Coils"/>
    </source>
</evidence>
<dbReference type="InterPro" id="IPR019786">
    <property type="entry name" value="Zinc_finger_PHD-type_CS"/>
</dbReference>
<evidence type="ECO:0000256" key="1">
    <source>
        <dbReference type="ARBA" id="ARBA00004123"/>
    </source>
</evidence>
<feature type="compositionally biased region" description="Polar residues" evidence="11">
    <location>
        <begin position="83"/>
        <end position="92"/>
    </location>
</feature>
<dbReference type="InterPro" id="IPR050701">
    <property type="entry name" value="Histone_Mod_Regulator"/>
</dbReference>
<evidence type="ECO:0000259" key="13">
    <source>
        <dbReference type="PROSITE" id="PS50016"/>
    </source>
</evidence>
<dbReference type="PROSITE" id="PS50812">
    <property type="entry name" value="PWWP"/>
    <property type="match status" value="1"/>
</dbReference>
<evidence type="ECO:0000256" key="7">
    <source>
        <dbReference type="ARBA" id="ARBA00023242"/>
    </source>
</evidence>
<evidence type="ECO:0000259" key="12">
    <source>
        <dbReference type="PROSITE" id="PS50014"/>
    </source>
</evidence>
<evidence type="ECO:0000256" key="5">
    <source>
        <dbReference type="ARBA" id="ARBA00022833"/>
    </source>
</evidence>
<dbReference type="AlphaFoldDB" id="A0A267E8A4"/>
<dbReference type="Pfam" id="PF13832">
    <property type="entry name" value="zf-HC5HC2H_2"/>
    <property type="match status" value="1"/>
</dbReference>
<dbReference type="FunFam" id="3.30.40.10:FF:000007">
    <property type="entry name" value="Bromodomain containing 1, isoform CRA_b"/>
    <property type="match status" value="1"/>
</dbReference>
<evidence type="ECO:0000256" key="8">
    <source>
        <dbReference type="PROSITE-ProRule" id="PRU00035"/>
    </source>
</evidence>
<dbReference type="InterPro" id="IPR034732">
    <property type="entry name" value="EPHD"/>
</dbReference>
<dbReference type="STRING" id="282301.A0A267E8A4"/>
<keyword evidence="5" id="KW-0862">Zinc</keyword>
<feature type="region of interest" description="Disordered" evidence="11">
    <location>
        <begin position="72"/>
        <end position="92"/>
    </location>
</feature>
<comment type="caution">
    <text evidence="17">The sequence shown here is derived from an EMBL/GenBank/DDBJ whole genome shotgun (WGS) entry which is preliminary data.</text>
</comment>
<feature type="region of interest" description="Disordered" evidence="11">
    <location>
        <begin position="38"/>
        <end position="57"/>
    </location>
</feature>
<dbReference type="PROSITE" id="PS51805">
    <property type="entry name" value="EPHD"/>
    <property type="match status" value="1"/>
</dbReference>
<feature type="region of interest" description="Disordered" evidence="11">
    <location>
        <begin position="127"/>
        <end position="216"/>
    </location>
</feature>
<dbReference type="OrthoDB" id="20839at2759"/>
<feature type="domain" description="PHD-type" evidence="13">
    <location>
        <begin position="313"/>
        <end position="363"/>
    </location>
</feature>
<dbReference type="GO" id="GO:0006357">
    <property type="term" value="P:regulation of transcription by RNA polymerase II"/>
    <property type="evidence" value="ECO:0007669"/>
    <property type="project" value="TreeGrafter"/>
</dbReference>
<evidence type="ECO:0000259" key="15">
    <source>
        <dbReference type="PROSITE" id="PS50812"/>
    </source>
</evidence>
<dbReference type="InterPro" id="IPR036427">
    <property type="entry name" value="Bromodomain-like_sf"/>
</dbReference>
<dbReference type="Proteomes" id="UP000215902">
    <property type="component" value="Unassembled WGS sequence"/>
</dbReference>
<evidence type="ECO:0000256" key="6">
    <source>
        <dbReference type="ARBA" id="ARBA00023117"/>
    </source>
</evidence>
<dbReference type="SMART" id="SM00293">
    <property type="entry name" value="PWWP"/>
    <property type="match status" value="1"/>
</dbReference>
<dbReference type="FunFam" id="3.30.40.10:FF:000008">
    <property type="entry name" value="Bromodomain containing 1, isoform CRA_a"/>
    <property type="match status" value="1"/>
</dbReference>
<dbReference type="InterPro" id="IPR000313">
    <property type="entry name" value="PWWP_dom"/>
</dbReference>
<dbReference type="Pfam" id="PF00439">
    <property type="entry name" value="Bromodomain"/>
    <property type="match status" value="1"/>
</dbReference>
<dbReference type="PROSITE" id="PS50016">
    <property type="entry name" value="ZF_PHD_2"/>
    <property type="match status" value="1"/>
</dbReference>
<feature type="coiled-coil region" evidence="10">
    <location>
        <begin position="622"/>
        <end position="665"/>
    </location>
</feature>
<proteinExistence type="predicted"/>
<evidence type="ECO:0008006" key="19">
    <source>
        <dbReference type="Google" id="ProtNLM"/>
    </source>
</evidence>
<dbReference type="GO" id="GO:0005634">
    <property type="term" value="C:nucleus"/>
    <property type="evidence" value="ECO:0007669"/>
    <property type="project" value="UniProtKB-SubCell"/>
</dbReference>
<evidence type="ECO:0000259" key="16">
    <source>
        <dbReference type="PROSITE" id="PS51805"/>
    </source>
</evidence>
<evidence type="ECO:0000259" key="14">
    <source>
        <dbReference type="PROSITE" id="PS50157"/>
    </source>
</evidence>
<dbReference type="CDD" id="cd15670">
    <property type="entry name" value="ePHD_BRPF"/>
    <property type="match status" value="1"/>
</dbReference>
<keyword evidence="4 9" id="KW-0863">Zinc-finger</keyword>
<dbReference type="CDD" id="cd15572">
    <property type="entry name" value="PHD_BRPF"/>
    <property type="match status" value="1"/>
</dbReference>
<feature type="non-terminal residue" evidence="17">
    <location>
        <position position="1"/>
    </location>
</feature>
<dbReference type="SUPFAM" id="SSF57903">
    <property type="entry name" value="FYVE/PHD zinc finger"/>
    <property type="match status" value="1"/>
</dbReference>
<feature type="compositionally biased region" description="Low complexity" evidence="11">
    <location>
        <begin position="895"/>
        <end position="908"/>
    </location>
</feature>
<dbReference type="PROSITE" id="PS50014">
    <property type="entry name" value="BROMODOMAIN_2"/>
    <property type="match status" value="1"/>
</dbReference>
<feature type="domain" description="Bromo" evidence="12">
    <location>
        <begin position="686"/>
        <end position="753"/>
    </location>
</feature>
<dbReference type="EMBL" id="NIVC01002461">
    <property type="protein sequence ID" value="PAA57646.1"/>
    <property type="molecule type" value="Genomic_DNA"/>
</dbReference>
<dbReference type="FunFam" id="2.30.30.140:FF:000008">
    <property type="entry name" value="Bromodomain containing 1, isoform CRA_b"/>
    <property type="match status" value="1"/>
</dbReference>
<comment type="subcellular location">
    <subcellularLocation>
        <location evidence="1">Nucleus</location>
    </subcellularLocation>
</comment>
<feature type="region of interest" description="Disordered" evidence="11">
    <location>
        <begin position="503"/>
        <end position="542"/>
    </location>
</feature>
<dbReference type="PANTHER" id="PTHR13793">
    <property type="entry name" value="PHD FINGER PROTEINS"/>
    <property type="match status" value="1"/>
</dbReference>
<keyword evidence="10" id="KW-0175">Coiled coil</keyword>
<feature type="compositionally biased region" description="Low complexity" evidence="11">
    <location>
        <begin position="523"/>
        <end position="532"/>
    </location>
</feature>
<feature type="region of interest" description="Disordered" evidence="11">
    <location>
        <begin position="1034"/>
        <end position="1074"/>
    </location>
</feature>
<feature type="region of interest" description="Disordered" evidence="11">
    <location>
        <begin position="866"/>
        <end position="911"/>
    </location>
</feature>
<reference evidence="17 18" key="1">
    <citation type="submission" date="2017-06" db="EMBL/GenBank/DDBJ databases">
        <title>A platform for efficient transgenesis in Macrostomum lignano, a flatworm model organism for stem cell research.</title>
        <authorList>
            <person name="Berezikov E."/>
        </authorList>
    </citation>
    <scope>NUCLEOTIDE SEQUENCE [LARGE SCALE GENOMIC DNA]</scope>
    <source>
        <strain evidence="17">DV1</strain>
        <tissue evidence="17">Whole organism</tissue>
    </source>
</reference>
<dbReference type="PROSITE" id="PS00028">
    <property type="entry name" value="ZINC_FINGER_C2H2_1"/>
    <property type="match status" value="1"/>
</dbReference>
<dbReference type="Pfam" id="PF10513">
    <property type="entry name" value="EPL1"/>
    <property type="match status" value="1"/>
</dbReference>
<keyword evidence="6 8" id="KW-0103">Bromodomain</keyword>
<keyword evidence="7" id="KW-0539">Nucleus</keyword>
<dbReference type="CDD" id="cd05839">
    <property type="entry name" value="PWWP_BRPF"/>
    <property type="match status" value="1"/>
</dbReference>
<feature type="domain" description="PWWP" evidence="15">
    <location>
        <begin position="915"/>
        <end position="985"/>
    </location>
</feature>
<evidence type="ECO:0000313" key="18">
    <source>
        <dbReference type="Proteomes" id="UP000215902"/>
    </source>
</evidence>
<dbReference type="SUPFAM" id="SSF47370">
    <property type="entry name" value="Bromodomain"/>
    <property type="match status" value="1"/>
</dbReference>
<dbReference type="Gene3D" id="2.30.30.140">
    <property type="match status" value="1"/>
</dbReference>
<evidence type="ECO:0000313" key="17">
    <source>
        <dbReference type="EMBL" id="PAA57646.1"/>
    </source>
</evidence>
<dbReference type="GO" id="GO:0008270">
    <property type="term" value="F:zinc ion binding"/>
    <property type="evidence" value="ECO:0007669"/>
    <property type="project" value="UniProtKB-KW"/>
</dbReference>
<dbReference type="SUPFAM" id="SSF63748">
    <property type="entry name" value="Tudor/PWWP/MBT"/>
    <property type="match status" value="1"/>
</dbReference>
<keyword evidence="18" id="KW-1185">Reference proteome</keyword>
<feature type="compositionally biased region" description="Polar residues" evidence="11">
    <location>
        <begin position="137"/>
        <end position="157"/>
    </location>
</feature>
<dbReference type="InterPro" id="IPR019787">
    <property type="entry name" value="Znf_PHD-finger"/>
</dbReference>
<dbReference type="Pfam" id="PF13831">
    <property type="entry name" value="PHD_2"/>
    <property type="match status" value="1"/>
</dbReference>
<keyword evidence="2" id="KW-0479">Metal-binding</keyword>